<feature type="compositionally biased region" description="Polar residues" evidence="1">
    <location>
        <begin position="46"/>
        <end position="56"/>
    </location>
</feature>
<keyword evidence="3" id="KW-1185">Reference proteome</keyword>
<feature type="compositionally biased region" description="Polar residues" evidence="1">
    <location>
        <begin position="1"/>
        <end position="21"/>
    </location>
</feature>
<evidence type="ECO:0000313" key="3">
    <source>
        <dbReference type="Proteomes" id="UP000027361"/>
    </source>
</evidence>
<feature type="compositionally biased region" description="Polar residues" evidence="1">
    <location>
        <begin position="1516"/>
        <end position="1541"/>
    </location>
</feature>
<evidence type="ECO:0000313" key="2">
    <source>
        <dbReference type="EMBL" id="KDN53556.1"/>
    </source>
</evidence>
<sequence length="1818" mass="191326">MQSAQHSSIPSATSSSGNQDASSRRIPATSHHVASNGTPHPATYHQRYSSANNNPGQATIINVTEASRITRTSPFLAQGPNRTAPLSNLVQAAQRAASGPQGGEAFVYYGSSADVYASAGMDMNRPETSMSMLSGSEYLNDESSHGGSNLNAKRASVLSFQTALSGHYVGTSSRSASRASHAETRESLFQDTPNASRQGARVASGRTYAGGSSSGNLTSSEEELQLPGGWMSSSSRRISPEMRDKPLPAEPPARAAGAAHRDKNLPDLRKKAQDVGLLAPLLPEGHTIQSRQDETVQSGVNEAAMETVVMTNAESMRQSELARTSSLMEALKLEIPAEAITPGDLLPTLEPLVSPGSRTIATSAAQPKFPNVLPGADDDAQGSALDREKTITNRKGPAGSITKGVAAAALPSLTSINSAAPSALPLVAAQIQRPEPEPALEAALMPTSDSNATLMATNWATPPVPAALPVPPVKDEKSASPQLSQVPLMTLPMVLTNPGSCGTADQTQSLPPLQTNVSHLPAQRGLSHDSVLSSVPPGTTSIPLKAESSTPIIQHSPVADFRATPLANVGSGTFSDSPAESPMTTADAAAARKPLLRTGLVQNQAMRRGSSTNLLLAAAVAHADEQQHMFASTSASAAAYASVEPAVVRGQENSPARSQDSESPSREPSPPPDGEIEARAEWERARMKKSKGRDRSGSKSAIGTLSPQEVLARGGHSLRDGTLRFSMQSPNVLVNGANDAPPAPPSKKGNHRQTPSNGSGPVTTQQLQKLHAKEQRHSVGHLNMTAEGFGHEQNGPYPAFPSSTVSISKVTATGKRQYPGMMPQRSLVPPFELQQRPDALLSGLIGPDGVRKSLNDPDVCLECMMRDEDMIDVTVVGEGMWERESDKGFADAIHAEKDEEVKVELEKSACLAAGEEWHPPAVERLVAGGKFRVKRIAHGDPLTAERLKLHTQMSIPASSHRWRTLQAFLAVQAKYIAMEQRTRGESRAGGPLPPAPVTKTVSPNEYDNCVIRASLDARGRPNSSAPLRPGDIIQDAELDEQARLEKERDIANARAARRKMAASAPSGEAVAPKAMTASSLPPAPGPRSSAPVDDLSMSPAMDLSAGHHSLPKRSGIPAQNRRAGSAQDLRSVLGAMAVSSPVVPDSPHSLAPPGSKLGARVREPSTVLSPSHSGSMIDMHLGFEDHQEHRIAQNGFMPGTPLRMDSPGALNRAFYGFPGDGDAEQQVTEAGLRQLDDEEEHIAGYPDPSLSDAAVRRKKKGLRGLFSKLGNAGREGVKDDSNSKRSTSSGSPRVRAGSLGPDDSMDLAPPPGLAGLMNRARRSTTSLRSFTDRENTSGATSPGPDQIYNHGNGMASQASLDPGPFGAISSPLPSRKEPRNTSALRTLSSSQQLPSFIGETGTGQSSRGNGSRITSATTRVAPQGYGAHAGSMPDDRSSVISSSRGSFMNSTPAMAPLDGGFKPINGNVAHSRVPSGPPQDGVRGSTHHAVNNGISGSESFRQSAGSSYYRGPSPGTPSNGSVPASLASPSSRNWTDSTLVNSPLLPRRPPRSPQRRGDGFDENASVASEEDNPGMFAPVGFPVGTYLTAEAAAASAVPGKFVRQLDVDAPVSEAVPASRSSMQLLAARSGLTGEKDKDKSVRKRVIPKFGFGRKKSSGTTRLSPDQSSLDSSREPRKSMTISNVASQFLRGKNSQNNLDGYPQQPYPQHQQPQQQQQHAYPADRRDGAFPVSMSMAASLADSPMRPSGDKPGGAGRVFSEDRKRVVSTTMGDRGGLPPRSQSALGILSRDHFGAKPSGGIGGGGEARMLRIDSEMNEL</sequence>
<feature type="compositionally biased region" description="Polar residues" evidence="1">
    <location>
        <begin position="752"/>
        <end position="768"/>
    </location>
</feature>
<feature type="region of interest" description="Disordered" evidence="1">
    <location>
        <begin position="647"/>
        <end position="711"/>
    </location>
</feature>
<feature type="region of interest" description="Disordered" evidence="1">
    <location>
        <begin position="170"/>
        <end position="265"/>
    </location>
</feature>
<feature type="compositionally biased region" description="Basic and acidic residues" evidence="1">
    <location>
        <begin position="676"/>
        <end position="685"/>
    </location>
</feature>
<feature type="region of interest" description="Disordered" evidence="1">
    <location>
        <begin position="1266"/>
        <end position="1573"/>
    </location>
</feature>
<organism evidence="2 3">
    <name type="scientific">Tilletiaria anomala (strain ATCC 24038 / CBS 436.72 / UBC 951)</name>
    <dbReference type="NCBI Taxonomy" id="1037660"/>
    <lineage>
        <taxon>Eukaryota</taxon>
        <taxon>Fungi</taxon>
        <taxon>Dikarya</taxon>
        <taxon>Basidiomycota</taxon>
        <taxon>Ustilaginomycotina</taxon>
        <taxon>Exobasidiomycetes</taxon>
        <taxon>Georgefischeriales</taxon>
        <taxon>Tilletiariaceae</taxon>
        <taxon>Tilletiaria</taxon>
    </lineage>
</organism>
<feature type="region of interest" description="Disordered" evidence="1">
    <location>
        <begin position="1055"/>
        <end position="1126"/>
    </location>
</feature>
<dbReference type="HOGENOM" id="CLU_237686_0_0_1"/>
<feature type="region of interest" description="Disordered" evidence="1">
    <location>
        <begin position="732"/>
        <end position="776"/>
    </location>
</feature>
<dbReference type="Proteomes" id="UP000027361">
    <property type="component" value="Unassembled WGS sequence"/>
</dbReference>
<dbReference type="OrthoDB" id="3013446at2759"/>
<feature type="compositionally biased region" description="Polar residues" evidence="1">
    <location>
        <begin position="1380"/>
        <end position="1394"/>
    </location>
</feature>
<protein>
    <submittedName>
        <fullName evidence="2">Uncharacterized protein</fullName>
    </submittedName>
</protein>
<feature type="region of interest" description="Disordered" evidence="1">
    <location>
        <begin position="1"/>
        <end position="56"/>
    </location>
</feature>
<evidence type="ECO:0000256" key="1">
    <source>
        <dbReference type="SAM" id="MobiDB-lite"/>
    </source>
</evidence>
<feature type="compositionally biased region" description="Polar residues" evidence="1">
    <location>
        <begin position="210"/>
        <end position="219"/>
    </location>
</feature>
<feature type="compositionally biased region" description="Polar residues" evidence="1">
    <location>
        <begin position="1657"/>
        <end position="1670"/>
    </location>
</feature>
<dbReference type="STRING" id="1037660.A0A066WI93"/>
<dbReference type="InParanoid" id="A0A066WI93"/>
<dbReference type="GeneID" id="25261630"/>
<feature type="compositionally biased region" description="Basic and acidic residues" evidence="1">
    <location>
        <begin position="238"/>
        <end position="247"/>
    </location>
</feature>
<feature type="region of interest" description="Disordered" evidence="1">
    <location>
        <begin position="982"/>
        <end position="1003"/>
    </location>
</feature>
<feature type="region of interest" description="Disordered" evidence="1">
    <location>
        <begin position="1140"/>
        <end position="1159"/>
    </location>
</feature>
<feature type="region of interest" description="Disordered" evidence="1">
    <location>
        <begin position="1649"/>
        <end position="1679"/>
    </location>
</feature>
<dbReference type="RefSeq" id="XP_013246349.1">
    <property type="nucleotide sequence ID" value="XM_013390895.1"/>
</dbReference>
<feature type="compositionally biased region" description="Low complexity" evidence="1">
    <location>
        <begin position="1702"/>
        <end position="1720"/>
    </location>
</feature>
<comment type="caution">
    <text evidence="2">The sequence shown here is derived from an EMBL/GenBank/DDBJ whole genome shotgun (WGS) entry which is preliminary data.</text>
</comment>
<feature type="region of interest" description="Disordered" evidence="1">
    <location>
        <begin position="1739"/>
        <end position="1762"/>
    </location>
</feature>
<feature type="compositionally biased region" description="Polar residues" evidence="1">
    <location>
        <begin position="1488"/>
        <end position="1506"/>
    </location>
</feature>
<dbReference type="EMBL" id="JMSN01000001">
    <property type="protein sequence ID" value="KDN53556.1"/>
    <property type="molecule type" value="Genomic_DNA"/>
</dbReference>
<accession>A0A066WI93</accession>
<reference evidence="2 3" key="1">
    <citation type="submission" date="2014-05" db="EMBL/GenBank/DDBJ databases">
        <title>Draft genome sequence of a rare smut relative, Tilletiaria anomala UBC 951.</title>
        <authorList>
            <consortium name="DOE Joint Genome Institute"/>
            <person name="Toome M."/>
            <person name="Kuo A."/>
            <person name="Henrissat B."/>
            <person name="Lipzen A."/>
            <person name="Tritt A."/>
            <person name="Yoshinaga Y."/>
            <person name="Zane M."/>
            <person name="Barry K."/>
            <person name="Grigoriev I.V."/>
            <person name="Spatafora J.W."/>
            <person name="Aimea M.C."/>
        </authorList>
    </citation>
    <scope>NUCLEOTIDE SEQUENCE [LARGE SCALE GENOMIC DNA]</scope>
    <source>
        <strain evidence="2 3">UBC 951</strain>
    </source>
</reference>
<feature type="compositionally biased region" description="Polar residues" evidence="1">
    <location>
        <begin position="1402"/>
        <end position="1420"/>
    </location>
</feature>
<name>A0A066WI93_TILAU</name>
<gene>
    <name evidence="2" type="ORF">K437DRAFT_1506</name>
</gene>
<proteinExistence type="predicted"/>
<feature type="region of interest" description="Disordered" evidence="1">
    <location>
        <begin position="1692"/>
        <end position="1726"/>
    </location>
</feature>